<evidence type="ECO:0000313" key="3">
    <source>
        <dbReference type="Proteomes" id="UP001140949"/>
    </source>
</evidence>
<keyword evidence="2" id="KW-0675">Receptor</keyword>
<sequence length="70" mass="7619">MTSAAKASPTVVRPRTSSPRCDVDERQRHRTTTETGPSAITELCRPKHTNSDERSLDASAAPEPFSAVRP</sequence>
<proteinExistence type="predicted"/>
<evidence type="ECO:0000313" key="2">
    <source>
        <dbReference type="EMBL" id="KAJ6827932.1"/>
    </source>
</evidence>
<feature type="region of interest" description="Disordered" evidence="1">
    <location>
        <begin position="1"/>
        <end position="70"/>
    </location>
</feature>
<reference evidence="2" key="2">
    <citation type="submission" date="2023-04" db="EMBL/GenBank/DDBJ databases">
        <authorList>
            <person name="Bruccoleri R.E."/>
            <person name="Oakeley E.J."/>
            <person name="Faust A.-M."/>
            <person name="Dessus-Babus S."/>
            <person name="Altorfer M."/>
            <person name="Burckhardt D."/>
            <person name="Oertli M."/>
            <person name="Naumann U."/>
            <person name="Petersen F."/>
            <person name="Wong J."/>
        </authorList>
    </citation>
    <scope>NUCLEOTIDE SEQUENCE</scope>
    <source>
        <strain evidence="2">GSM-AAB239-AS_SAM_17_03QT</strain>
        <tissue evidence="2">Leaf</tissue>
    </source>
</reference>
<dbReference type="AlphaFoldDB" id="A0AAX6GH89"/>
<gene>
    <name evidence="2" type="ORF">M6B38_366130</name>
</gene>
<dbReference type="EMBL" id="JANAVB010019799">
    <property type="protein sequence ID" value="KAJ6827932.1"/>
    <property type="molecule type" value="Genomic_DNA"/>
</dbReference>
<keyword evidence="2" id="KW-0808">Transferase</keyword>
<name>A0AAX6GH89_IRIPA</name>
<dbReference type="GO" id="GO:0016301">
    <property type="term" value="F:kinase activity"/>
    <property type="evidence" value="ECO:0007669"/>
    <property type="project" value="UniProtKB-KW"/>
</dbReference>
<protein>
    <submittedName>
        <fullName evidence="2">Proline-rich receptor-like protein kinase PERK2</fullName>
    </submittedName>
</protein>
<keyword evidence="2" id="KW-0418">Kinase</keyword>
<keyword evidence="3" id="KW-1185">Reference proteome</keyword>
<reference evidence="2" key="1">
    <citation type="journal article" date="2023" name="GigaByte">
        <title>Genome assembly of the bearded iris, Iris pallida Lam.</title>
        <authorList>
            <person name="Bruccoleri R.E."/>
            <person name="Oakeley E.J."/>
            <person name="Faust A.M.E."/>
            <person name="Altorfer M."/>
            <person name="Dessus-Babus S."/>
            <person name="Burckhardt D."/>
            <person name="Oertli M."/>
            <person name="Naumann U."/>
            <person name="Petersen F."/>
            <person name="Wong J."/>
        </authorList>
    </citation>
    <scope>NUCLEOTIDE SEQUENCE</scope>
    <source>
        <strain evidence="2">GSM-AAB239-AS_SAM_17_03QT</strain>
    </source>
</reference>
<comment type="caution">
    <text evidence="2">The sequence shown here is derived from an EMBL/GenBank/DDBJ whole genome shotgun (WGS) entry which is preliminary data.</text>
</comment>
<organism evidence="2 3">
    <name type="scientific">Iris pallida</name>
    <name type="common">Sweet iris</name>
    <dbReference type="NCBI Taxonomy" id="29817"/>
    <lineage>
        <taxon>Eukaryota</taxon>
        <taxon>Viridiplantae</taxon>
        <taxon>Streptophyta</taxon>
        <taxon>Embryophyta</taxon>
        <taxon>Tracheophyta</taxon>
        <taxon>Spermatophyta</taxon>
        <taxon>Magnoliopsida</taxon>
        <taxon>Liliopsida</taxon>
        <taxon>Asparagales</taxon>
        <taxon>Iridaceae</taxon>
        <taxon>Iridoideae</taxon>
        <taxon>Irideae</taxon>
        <taxon>Iris</taxon>
    </lineage>
</organism>
<dbReference type="Proteomes" id="UP001140949">
    <property type="component" value="Unassembled WGS sequence"/>
</dbReference>
<evidence type="ECO:0000256" key="1">
    <source>
        <dbReference type="SAM" id="MobiDB-lite"/>
    </source>
</evidence>
<accession>A0AAX6GH89</accession>